<dbReference type="OrthoDB" id="4473401at2759"/>
<dbReference type="Pfam" id="PF03639">
    <property type="entry name" value="Glyco_hydro_81"/>
    <property type="match status" value="1"/>
</dbReference>
<dbReference type="AlphaFoldDB" id="A0A8H7GRI3"/>
<dbReference type="InterPro" id="IPR040451">
    <property type="entry name" value="GH81_N"/>
</dbReference>
<name>A0A8H7GRI3_9ASCO</name>
<evidence type="ECO:0000256" key="2">
    <source>
        <dbReference type="SAM" id="SignalP"/>
    </source>
</evidence>
<evidence type="ECO:0000313" key="4">
    <source>
        <dbReference type="EMBL" id="KAF8001161.1"/>
    </source>
</evidence>
<protein>
    <recommendedName>
        <fullName evidence="3">Glycosyl hydrolase family 81 N-terminal domain-containing protein</fullName>
    </recommendedName>
</protein>
<dbReference type="EMBL" id="JACBPP010000006">
    <property type="protein sequence ID" value="KAF8001161.1"/>
    <property type="molecule type" value="Genomic_DNA"/>
</dbReference>
<proteinExistence type="predicted"/>
<dbReference type="PANTHER" id="PTHR31983:SF20">
    <property type="entry name" value="GLUCAN ENDO-1,3-BETA-D-GLUCOSIDASE 1"/>
    <property type="match status" value="1"/>
</dbReference>
<dbReference type="InterPro" id="IPR005200">
    <property type="entry name" value="Endo-beta-glucanase"/>
</dbReference>
<feature type="chain" id="PRO_5034655551" description="Glycosyl hydrolase family 81 N-terminal domain-containing protein" evidence="2">
    <location>
        <begin position="22"/>
        <end position="551"/>
    </location>
</feature>
<feature type="region of interest" description="Disordered" evidence="1">
    <location>
        <begin position="131"/>
        <end position="158"/>
    </location>
</feature>
<comment type="caution">
    <text evidence="4">The sequence shown here is derived from an EMBL/GenBank/DDBJ whole genome shotgun (WGS) entry which is preliminary data.</text>
</comment>
<feature type="domain" description="Glycosyl hydrolase family 81 N-terminal" evidence="3">
    <location>
        <begin position="289"/>
        <end position="550"/>
    </location>
</feature>
<keyword evidence="2" id="KW-0732">Signal</keyword>
<evidence type="ECO:0000313" key="5">
    <source>
        <dbReference type="Proteomes" id="UP000649328"/>
    </source>
</evidence>
<dbReference type="GO" id="GO:0009986">
    <property type="term" value="C:cell surface"/>
    <property type="evidence" value="ECO:0007669"/>
    <property type="project" value="TreeGrafter"/>
</dbReference>
<dbReference type="Proteomes" id="UP000649328">
    <property type="component" value="Unassembled WGS sequence"/>
</dbReference>
<reference evidence="4" key="1">
    <citation type="submission" date="2020-10" db="EMBL/GenBank/DDBJ databases">
        <title>The Whole-Genome Sequence of Metschnikowia persimmonesis, a Novel Endophytic Yeast Species Isolated from Medicinal Plant Diospyros kaki Thumb.</title>
        <authorList>
            <person name="Rahmat E."/>
            <person name="Kang Y."/>
        </authorList>
    </citation>
    <scope>NUCLEOTIDE SEQUENCE</scope>
    <source>
        <strain evidence="4">KIOM G15050</strain>
    </source>
</reference>
<evidence type="ECO:0000259" key="3">
    <source>
        <dbReference type="Pfam" id="PF03639"/>
    </source>
</evidence>
<dbReference type="GO" id="GO:0042973">
    <property type="term" value="F:glucan endo-1,3-beta-D-glucosidase activity"/>
    <property type="evidence" value="ECO:0007669"/>
    <property type="project" value="TreeGrafter"/>
</dbReference>
<dbReference type="PANTHER" id="PTHR31983">
    <property type="entry name" value="ENDO-1,3(4)-BETA-GLUCANASE 1"/>
    <property type="match status" value="1"/>
</dbReference>
<feature type="signal peptide" evidence="2">
    <location>
        <begin position="1"/>
        <end position="21"/>
    </location>
</feature>
<sequence length="551" mass="61014">MIAIDFVLVPLCMTLLGVVRAQSIIGAFTEDSAGPSNFHDLVPANELHELRDDNLQSEPGFRVVIRYEKPLNCLVLAKEPEIFLTETEYVTRTMTTDVYITKKPADHREDLNEKDENDACTTCTLSTADHAHETGGADENEESEHPYYESGTHNPGTEKLRYKYSRSLVEHLQKLSWKKVNKRGETVDGPNAIRINESSFPPPVSAGTRVVRNAPPYVTGGNSLNETDAPVNKNLMVDSADVLNTTQDGVTLHLESRVSAAEPVCSVVEDLFQLISNVDPETFYEGKAHPYKIPPGVSNDLPYETNKFYTNLFNTTMGLTAYTWPYEVYWDVDEYHGLAVLYPNPQRKSFDGMGANGAKRVLMNGLKAPGVFIGAASIRPDHYYTSVSHMRQMSVNAKLSPEIDQTTNFIEYPLVEGMGLVTSIYHGQLVAKVKGNGGISKFEEVKFADKLDNKLMYRITVGTGETWIVLATLPEPHKSFELKVEEAEQSLVASEAVDGLILQVALAPSAEDDASQALYYETAGQYVIEAKISGTANCGRVDYQIGYETKQ</sequence>
<accession>A0A8H7GRI3</accession>
<dbReference type="PROSITE" id="PS52008">
    <property type="entry name" value="GH81"/>
    <property type="match status" value="1"/>
</dbReference>
<organism evidence="4 5">
    <name type="scientific">Metschnikowia pulcherrima</name>
    <dbReference type="NCBI Taxonomy" id="27326"/>
    <lineage>
        <taxon>Eukaryota</taxon>
        <taxon>Fungi</taxon>
        <taxon>Dikarya</taxon>
        <taxon>Ascomycota</taxon>
        <taxon>Saccharomycotina</taxon>
        <taxon>Pichiomycetes</taxon>
        <taxon>Metschnikowiaceae</taxon>
        <taxon>Metschnikowia</taxon>
    </lineage>
</organism>
<keyword evidence="5" id="KW-1185">Reference proteome</keyword>
<evidence type="ECO:0000256" key="1">
    <source>
        <dbReference type="SAM" id="MobiDB-lite"/>
    </source>
</evidence>
<dbReference type="Gene3D" id="2.70.98.30">
    <property type="entry name" value="Golgi alpha-mannosidase II, domain 4"/>
    <property type="match status" value="1"/>
</dbReference>
<gene>
    <name evidence="4" type="ORF">HF325_004950</name>
</gene>
<dbReference type="GO" id="GO:0052861">
    <property type="term" value="F:endo-1,3(4)-beta-glucanase activity"/>
    <property type="evidence" value="ECO:0007669"/>
    <property type="project" value="InterPro"/>
</dbReference>